<dbReference type="EMBL" id="JAYMYQ010000004">
    <property type="protein sequence ID" value="KAK7338553.1"/>
    <property type="molecule type" value="Genomic_DNA"/>
</dbReference>
<dbReference type="Proteomes" id="UP001367508">
    <property type="component" value="Unassembled WGS sequence"/>
</dbReference>
<reference evidence="2 3" key="1">
    <citation type="submission" date="2024-01" db="EMBL/GenBank/DDBJ databases">
        <title>The genomes of 5 underutilized Papilionoideae crops provide insights into root nodulation and disease resistanc.</title>
        <authorList>
            <person name="Jiang F."/>
        </authorList>
    </citation>
    <scope>NUCLEOTIDE SEQUENCE [LARGE SCALE GENOMIC DNA]</scope>
    <source>
        <strain evidence="2">LVBAO_FW01</strain>
        <tissue evidence="2">Leaves</tissue>
    </source>
</reference>
<gene>
    <name evidence="2" type="ORF">VNO77_19167</name>
</gene>
<feature type="compositionally biased region" description="Basic and acidic residues" evidence="1">
    <location>
        <begin position="222"/>
        <end position="231"/>
    </location>
</feature>
<accession>A0AAN9QPC9</accession>
<sequence length="252" mass="28129">MQGRETHALHLLGINFRCPIIMHARFSIGNNNKDVELPSLHGDHGLNELNKPPIILPPRHPKGILDVTFKGFLYPGLSPHMGNPFLSTVGAESAHPQTFKSSHIGSPTSDGVYQSSGLVSIGLLIKNQLICVCTWFNRIQFGSDSRYPGLGFHSYFLSRLNTKQVKRSWTILIGAPRLSRSTDLGSFRLNVDDQQRRRGALRESQCWRGGVGSSQAIQHPSVPERKEEKEVTPQGLEDFFFLASESKERAFL</sequence>
<keyword evidence="3" id="KW-1185">Reference proteome</keyword>
<name>A0AAN9QPC9_CANGL</name>
<feature type="region of interest" description="Disordered" evidence="1">
    <location>
        <begin position="211"/>
        <end position="231"/>
    </location>
</feature>
<proteinExistence type="predicted"/>
<evidence type="ECO:0000313" key="3">
    <source>
        <dbReference type="Proteomes" id="UP001367508"/>
    </source>
</evidence>
<evidence type="ECO:0000313" key="2">
    <source>
        <dbReference type="EMBL" id="KAK7338553.1"/>
    </source>
</evidence>
<organism evidence="2 3">
    <name type="scientific">Canavalia gladiata</name>
    <name type="common">Sword bean</name>
    <name type="synonym">Dolichos gladiatus</name>
    <dbReference type="NCBI Taxonomy" id="3824"/>
    <lineage>
        <taxon>Eukaryota</taxon>
        <taxon>Viridiplantae</taxon>
        <taxon>Streptophyta</taxon>
        <taxon>Embryophyta</taxon>
        <taxon>Tracheophyta</taxon>
        <taxon>Spermatophyta</taxon>
        <taxon>Magnoliopsida</taxon>
        <taxon>eudicotyledons</taxon>
        <taxon>Gunneridae</taxon>
        <taxon>Pentapetalae</taxon>
        <taxon>rosids</taxon>
        <taxon>fabids</taxon>
        <taxon>Fabales</taxon>
        <taxon>Fabaceae</taxon>
        <taxon>Papilionoideae</taxon>
        <taxon>50 kb inversion clade</taxon>
        <taxon>NPAAA clade</taxon>
        <taxon>indigoferoid/millettioid clade</taxon>
        <taxon>Phaseoleae</taxon>
        <taxon>Canavalia</taxon>
    </lineage>
</organism>
<dbReference type="AlphaFoldDB" id="A0AAN9QPC9"/>
<protein>
    <submittedName>
        <fullName evidence="2">Uncharacterized protein</fullName>
    </submittedName>
</protein>
<evidence type="ECO:0000256" key="1">
    <source>
        <dbReference type="SAM" id="MobiDB-lite"/>
    </source>
</evidence>
<comment type="caution">
    <text evidence="2">The sequence shown here is derived from an EMBL/GenBank/DDBJ whole genome shotgun (WGS) entry which is preliminary data.</text>
</comment>